<keyword evidence="14" id="KW-1185">Reference proteome</keyword>
<dbReference type="Gene3D" id="1.10.1320.10">
    <property type="entry name" value="DNA-directed RNA polymerase, N-terminal domain"/>
    <property type="match status" value="1"/>
</dbReference>
<keyword evidence="8 10" id="KW-0804">Transcription</keyword>
<dbReference type="Pfam" id="PF00940">
    <property type="entry name" value="RNA_pol"/>
    <property type="match status" value="1"/>
</dbReference>
<feature type="region of interest" description="Disordered" evidence="11">
    <location>
        <begin position="297"/>
        <end position="327"/>
    </location>
</feature>
<dbReference type="Proteomes" id="UP000790833">
    <property type="component" value="Unassembled WGS sequence"/>
</dbReference>
<feature type="domain" description="DNA-directed RNA polymerase N-terminal" evidence="12">
    <location>
        <begin position="415"/>
        <end position="733"/>
    </location>
</feature>
<dbReference type="EC" id="2.7.7.6" evidence="10"/>
<dbReference type="PANTHER" id="PTHR10102:SF0">
    <property type="entry name" value="DNA-DIRECTED RNA POLYMERASE, MITOCHONDRIAL"/>
    <property type="match status" value="1"/>
</dbReference>
<comment type="function">
    <text evidence="10">DNA-dependent RNA polymerase catalyzes the transcription of DNA into RNA using the four ribonucleoside triphosphates as substrates.</text>
</comment>
<dbReference type="InterPro" id="IPR046950">
    <property type="entry name" value="DNA-dir_Rpol_C_phage-type"/>
</dbReference>
<feature type="compositionally biased region" description="Low complexity" evidence="11">
    <location>
        <begin position="297"/>
        <end position="322"/>
    </location>
</feature>
<feature type="region of interest" description="Disordered" evidence="11">
    <location>
        <begin position="82"/>
        <end position="103"/>
    </location>
</feature>
<dbReference type="RefSeq" id="XP_043051301.1">
    <property type="nucleotide sequence ID" value="XM_043192913.1"/>
</dbReference>
<accession>A0A9P7VD45</accession>
<evidence type="ECO:0000256" key="2">
    <source>
        <dbReference type="ARBA" id="ARBA00009493"/>
    </source>
</evidence>
<dbReference type="GO" id="GO:0001018">
    <property type="term" value="F:mitochondrial promoter sequence-specific DNA binding"/>
    <property type="evidence" value="ECO:0007669"/>
    <property type="project" value="TreeGrafter"/>
</dbReference>
<evidence type="ECO:0000256" key="11">
    <source>
        <dbReference type="SAM" id="MobiDB-lite"/>
    </source>
</evidence>
<dbReference type="OrthoDB" id="276422at2759"/>
<evidence type="ECO:0000313" key="14">
    <source>
        <dbReference type="Proteomes" id="UP000790833"/>
    </source>
</evidence>
<reference evidence="13" key="1">
    <citation type="submission" date="2021-03" db="EMBL/GenBank/DDBJ databases">
        <authorList>
            <person name="Palmer J.M."/>
        </authorList>
    </citation>
    <scope>NUCLEOTIDE SEQUENCE</scope>
    <source>
        <strain evidence="13">ARV_011</strain>
    </source>
</reference>
<evidence type="ECO:0000259" key="12">
    <source>
        <dbReference type="SMART" id="SM01311"/>
    </source>
</evidence>
<evidence type="ECO:0000256" key="7">
    <source>
        <dbReference type="ARBA" id="ARBA00023128"/>
    </source>
</evidence>
<keyword evidence="6" id="KW-0809">Transit peptide</keyword>
<gene>
    <name evidence="13" type="primary">RPO41</name>
    <name evidence="13" type="ORF">KQ657_002139</name>
</gene>
<evidence type="ECO:0000256" key="9">
    <source>
        <dbReference type="ARBA" id="ARBA00048552"/>
    </source>
</evidence>
<keyword evidence="5 10" id="KW-0548">Nucleotidyltransferase</keyword>
<dbReference type="Gene3D" id="1.10.150.20">
    <property type="entry name" value="5' to 3' exonuclease, C-terminal subdomain"/>
    <property type="match status" value="1"/>
</dbReference>
<evidence type="ECO:0000256" key="8">
    <source>
        <dbReference type="ARBA" id="ARBA00023163"/>
    </source>
</evidence>
<comment type="catalytic activity">
    <reaction evidence="9 10">
        <text>RNA(n) + a ribonucleoside 5'-triphosphate = RNA(n+1) + diphosphate</text>
        <dbReference type="Rhea" id="RHEA:21248"/>
        <dbReference type="Rhea" id="RHEA-COMP:14527"/>
        <dbReference type="Rhea" id="RHEA-COMP:17342"/>
        <dbReference type="ChEBI" id="CHEBI:33019"/>
        <dbReference type="ChEBI" id="CHEBI:61557"/>
        <dbReference type="ChEBI" id="CHEBI:140395"/>
        <dbReference type="EC" id="2.7.7.6"/>
    </reaction>
</comment>
<dbReference type="GeneID" id="66115513"/>
<comment type="subcellular location">
    <subcellularLocation>
        <location evidence="1">Mitochondrion</location>
    </subcellularLocation>
</comment>
<dbReference type="SUPFAM" id="SSF56672">
    <property type="entry name" value="DNA/RNA polymerases"/>
    <property type="match status" value="1"/>
</dbReference>
<keyword evidence="3 10" id="KW-0240">DNA-directed RNA polymerase</keyword>
<dbReference type="InterPro" id="IPR002092">
    <property type="entry name" value="DNA-dir_Rpol_phage-type"/>
</dbReference>
<protein>
    <recommendedName>
        <fullName evidence="10">DNA-directed RNA polymerase</fullName>
        <ecNumber evidence="10">2.7.7.6</ecNumber>
    </recommendedName>
</protein>
<keyword evidence="7" id="KW-0496">Mitochondrion</keyword>
<dbReference type="GO" id="GO:0006390">
    <property type="term" value="P:mitochondrial transcription"/>
    <property type="evidence" value="ECO:0007669"/>
    <property type="project" value="TreeGrafter"/>
</dbReference>
<dbReference type="InterPro" id="IPR043502">
    <property type="entry name" value="DNA/RNA_pol_sf"/>
</dbReference>
<dbReference type="Pfam" id="PF14700">
    <property type="entry name" value="RPOL_N"/>
    <property type="match status" value="1"/>
</dbReference>
<comment type="caution">
    <text evidence="13">The sequence shown here is derived from an EMBL/GenBank/DDBJ whole genome shotgun (WGS) entry which is preliminary data.</text>
</comment>
<comment type="similarity">
    <text evidence="2 10">Belongs to the phage and mitochondrial RNA polymerase family.</text>
</comment>
<dbReference type="PANTHER" id="PTHR10102">
    <property type="entry name" value="DNA-DIRECTED RNA POLYMERASE, MITOCHONDRIAL"/>
    <property type="match status" value="1"/>
</dbReference>
<evidence type="ECO:0000256" key="6">
    <source>
        <dbReference type="ARBA" id="ARBA00022946"/>
    </source>
</evidence>
<organism evidence="13 14">
    <name type="scientific">Scheffersomyces spartinae</name>
    <dbReference type="NCBI Taxonomy" id="45513"/>
    <lineage>
        <taxon>Eukaryota</taxon>
        <taxon>Fungi</taxon>
        <taxon>Dikarya</taxon>
        <taxon>Ascomycota</taxon>
        <taxon>Saccharomycotina</taxon>
        <taxon>Pichiomycetes</taxon>
        <taxon>Debaryomycetaceae</taxon>
        <taxon>Scheffersomyces</taxon>
    </lineage>
</organism>
<dbReference type="PROSITE" id="PS00489">
    <property type="entry name" value="RNA_POL_PHAGE_2"/>
    <property type="match status" value="1"/>
</dbReference>
<dbReference type="FunFam" id="1.10.287.280:FF:000001">
    <property type="entry name" value="DNA-directed RNA polymerase"/>
    <property type="match status" value="1"/>
</dbReference>
<dbReference type="GO" id="GO:0034245">
    <property type="term" value="C:mitochondrial DNA-directed RNA polymerase complex"/>
    <property type="evidence" value="ECO:0007669"/>
    <property type="project" value="TreeGrafter"/>
</dbReference>
<dbReference type="InterPro" id="IPR024075">
    <property type="entry name" value="DNA-dir_RNA_pol_helix_hairp_sf"/>
</dbReference>
<dbReference type="SMART" id="SM01311">
    <property type="entry name" value="RPOL_N"/>
    <property type="match status" value="1"/>
</dbReference>
<dbReference type="InterPro" id="IPR037159">
    <property type="entry name" value="RNA_POL_N_sf"/>
</dbReference>
<evidence type="ECO:0000256" key="5">
    <source>
        <dbReference type="ARBA" id="ARBA00022695"/>
    </source>
</evidence>
<dbReference type="EMBL" id="JAHMUF010000002">
    <property type="protein sequence ID" value="KAG7195756.1"/>
    <property type="molecule type" value="Genomic_DNA"/>
</dbReference>
<dbReference type="Gene3D" id="1.10.287.280">
    <property type="match status" value="1"/>
</dbReference>
<evidence type="ECO:0000313" key="13">
    <source>
        <dbReference type="EMBL" id="KAG7195756.1"/>
    </source>
</evidence>
<evidence type="ECO:0000256" key="10">
    <source>
        <dbReference type="RuleBase" id="RU003805"/>
    </source>
</evidence>
<sequence length="1351" mass="152670">MLKGAIRRQRIRACLSGFHGPNVRAAVYRSKRYSATAATSTSTSTTHSGPGATTLFGGGSSLFQYPLIEELKSRNLAESKSSIHEKSFDQIDPSTDIPSGSSTNLGWSSSYDPVVRSPFAKDELHLNSLLEAMLTSKNFNRAQNVLHTLYSLLMSPDTFVYSLNRYLEAWGAEETVSLEDMEGLLKDMNKRYPSLRRNNRTYAILLAKAIDEHVHMDLIRALPRKTVRDMLTYVDVIGGDGLNTLFSTQEFTQDYVPDELMELFHLVRRETVTDEDLHSPSASSIVSASASASASPLSSPLSSSPLSSSPSSASLSSSITSSKETIPTLDKDSEDLLSVDSFGMQAIRSTLLGLQAESSESAKLMELIEELKSEPDSIIDHLLVQKRDYFAIYRSLKTPEQKKKFNELLELHNRERERELEIRGVDAAREKWKHEYEELIKRGAMQVSRNLNPLLYQWYSALLPYVVEEQRLCIDLVNGDVNYDELTAEEATQMKKRAHYAPYFVLIKPENLSVITILELLRLNSVGGIADGMRSTRAMVSVGKALELDYKAQELCKTERKKYSKLTKNQQDWKRYLGTRKDSEKKDSIVDNEWGSVVYSKLGGILLALLLHVAKVPVSYKDEATGEKHSMELPAINLTYQYLSGQKVGVLRFHKSLVRMMGGNEIANSVLPQLLPMLVEPRPWTAFNDGGYLYTPNQVIRIKDSPETFAYLKAASDRKNLDLVYDGLNVLGSTAWTVNKRVFEVIGHYWNTGEEFIDIPPIVEEPQMPPSIPHNAEPMEKFEYQKQVRKILNETAALKSQRCDINYKLEIARGFLGEKMYFPHNLDFRGRAYPISPHFNHLGNDLTRSLFLFWEGKELGVEGLRWVKIHLSNVFGIDKVSLDEREAFINKNLDHVFASARDPLNYDWWKKADKPWQALACCFELEEAYQLEDPTKYNSHIPIHQDGSCNGLQHYAALGGDIEGAKQVNLTPADKPQDVYQYVCNLVQKTVDKDAADGNEIAIFLQDKLTRKVVKQTVMTNVYGVTFVGAVAQIEKQLAQYFNKDEDDKLAQHARYLTGLVFQSIRELFEGAHAIQDWLGEAAKRISKSIRIDYEESTANNSNKPSHMSSVIWTTPLGLPCVQPYRVTKKQMVNTNLQDVAITDPFGAAPVDARKQMAAFPPNYVHSLDATHMLLTAKECGEEKMSFAAVHDSYWTHAVDVNQMGECIRNKFISLHSDNLIRKVKDEFETRYKGFLQVVHIKNESPAAKEVRKVRRALVKELGRALTVADEVYIEKKRQELLNSEKPNEVKAGQELITPVSVIENINIEQDIVSSSFHKGVQVLIPLKFPPIPDKGDFDISLVRDSVYFFS</sequence>
<dbReference type="InterPro" id="IPR029262">
    <property type="entry name" value="RPOL_N"/>
</dbReference>
<evidence type="ECO:0000256" key="1">
    <source>
        <dbReference type="ARBA" id="ARBA00004173"/>
    </source>
</evidence>
<dbReference type="GO" id="GO:0003899">
    <property type="term" value="F:DNA-directed RNA polymerase activity"/>
    <property type="evidence" value="ECO:0007669"/>
    <property type="project" value="UniProtKB-EC"/>
</dbReference>
<proteinExistence type="inferred from homology"/>
<name>A0A9P7VD45_9ASCO</name>
<keyword evidence="4 10" id="KW-0808">Transferase</keyword>
<evidence type="ECO:0000256" key="4">
    <source>
        <dbReference type="ARBA" id="ARBA00022679"/>
    </source>
</evidence>
<dbReference type="FunFam" id="1.10.150.20:FF:000041">
    <property type="entry name" value="DNA-directed RNA polymerase"/>
    <property type="match status" value="1"/>
</dbReference>
<dbReference type="Gene3D" id="1.10.287.260">
    <property type="match status" value="1"/>
</dbReference>
<dbReference type="PROSITE" id="PS00900">
    <property type="entry name" value="RNA_POL_PHAGE_1"/>
    <property type="match status" value="1"/>
</dbReference>
<evidence type="ECO:0000256" key="3">
    <source>
        <dbReference type="ARBA" id="ARBA00022478"/>
    </source>
</evidence>